<dbReference type="Proteomes" id="UP000594903">
    <property type="component" value="Chromosome"/>
</dbReference>
<sequence length="86" mass="9316">MGSLSIWHWLIVLVVVALVFGTKKLRNVGEDLGTAVKGFKKGLGDAEDDNTTTQKASAEDEIKAVKAGDVQDAEFKEVKREDKPTA</sequence>
<evidence type="ECO:0000256" key="7">
    <source>
        <dbReference type="ARBA" id="ARBA00022989"/>
    </source>
</evidence>
<dbReference type="NCBIfam" id="TIGR01411">
    <property type="entry name" value="tatAE"/>
    <property type="match status" value="1"/>
</dbReference>
<keyword evidence="5 10" id="KW-0812">Transmembrane</keyword>
<evidence type="ECO:0000256" key="9">
    <source>
        <dbReference type="ARBA" id="ARBA00023136"/>
    </source>
</evidence>
<dbReference type="PANTHER" id="PTHR42982:SF1">
    <property type="entry name" value="SEC-INDEPENDENT PROTEIN TRANSLOCASE PROTEIN TATA"/>
    <property type="match status" value="1"/>
</dbReference>
<dbReference type="PANTHER" id="PTHR42982">
    <property type="entry name" value="SEC-INDEPENDENT PROTEIN TRANSLOCASE PROTEIN TATA"/>
    <property type="match status" value="1"/>
</dbReference>
<keyword evidence="15" id="KW-1185">Reference proteome</keyword>
<dbReference type="GO" id="GO:0043953">
    <property type="term" value="P:protein transport by the Tat complex"/>
    <property type="evidence" value="ECO:0007669"/>
    <property type="project" value="UniProtKB-UniRule"/>
</dbReference>
<dbReference type="Pfam" id="PF02416">
    <property type="entry name" value="TatA_B_E"/>
    <property type="match status" value="1"/>
</dbReference>
<dbReference type="GO" id="GO:0008320">
    <property type="term" value="F:protein transmembrane transporter activity"/>
    <property type="evidence" value="ECO:0007669"/>
    <property type="project" value="UniProtKB-UniRule"/>
</dbReference>
<gene>
    <name evidence="10 13" type="primary">tatA</name>
    <name evidence="12" type="ORF">I6G29_05975</name>
    <name evidence="13" type="ORF">NCTC11997_01251</name>
</gene>
<dbReference type="EMBL" id="UGSB01000001">
    <property type="protein sequence ID" value="SUA53629.1"/>
    <property type="molecule type" value="Genomic_DNA"/>
</dbReference>
<proteinExistence type="inferred from homology"/>
<dbReference type="Gene3D" id="1.20.5.3310">
    <property type="match status" value="1"/>
</dbReference>
<reference evidence="13 14" key="1">
    <citation type="submission" date="2018-06" db="EMBL/GenBank/DDBJ databases">
        <authorList>
            <consortium name="Pathogen Informatics"/>
            <person name="Doyle S."/>
        </authorList>
    </citation>
    <scope>NUCLEOTIDE SEQUENCE [LARGE SCALE GENOMIC DNA]</scope>
    <source>
        <strain evidence="13 14">NCTC11997</strain>
    </source>
</reference>
<keyword evidence="9 10" id="KW-0472">Membrane</keyword>
<comment type="subcellular location">
    <subcellularLocation>
        <location evidence="1 10">Cell membrane</location>
        <topology evidence="1 10">Single-pass membrane protein</topology>
    </subcellularLocation>
</comment>
<comment type="subunit">
    <text evidence="10">The Tat system comprises two distinct complexes: a TatABC complex, containing multiple copies of TatA, TatB and TatC subunits, and a separate TatA complex, containing only TatA subunits. Substrates initially bind to the TatABC complex, which probably triggers association of the separate TatA complex to form the active translocon.</text>
</comment>
<evidence type="ECO:0000256" key="8">
    <source>
        <dbReference type="ARBA" id="ARBA00023010"/>
    </source>
</evidence>
<keyword evidence="4" id="KW-0997">Cell inner membrane</keyword>
<feature type="region of interest" description="Disordered" evidence="11">
    <location>
        <begin position="41"/>
        <end position="60"/>
    </location>
</feature>
<evidence type="ECO:0000313" key="15">
    <source>
        <dbReference type="Proteomes" id="UP000594903"/>
    </source>
</evidence>
<dbReference type="AlphaFoldDB" id="A0A378XGF1"/>
<evidence type="ECO:0000256" key="6">
    <source>
        <dbReference type="ARBA" id="ARBA00022927"/>
    </source>
</evidence>
<keyword evidence="2 10" id="KW-0813">Transport</keyword>
<evidence type="ECO:0000313" key="13">
    <source>
        <dbReference type="EMBL" id="SUA53629.1"/>
    </source>
</evidence>
<name>A0A378XGF1_9BURK</name>
<evidence type="ECO:0000256" key="4">
    <source>
        <dbReference type="ARBA" id="ARBA00022519"/>
    </source>
</evidence>
<dbReference type="EMBL" id="CP065725">
    <property type="protein sequence ID" value="QPT41078.1"/>
    <property type="molecule type" value="Genomic_DNA"/>
</dbReference>
<dbReference type="OrthoDB" id="7066617at2"/>
<dbReference type="GO" id="GO:0033281">
    <property type="term" value="C:TAT protein transport complex"/>
    <property type="evidence" value="ECO:0007669"/>
    <property type="project" value="UniProtKB-UniRule"/>
</dbReference>
<dbReference type="RefSeq" id="WP_018575655.1">
    <property type="nucleotide sequence ID" value="NZ_CP065725.1"/>
</dbReference>
<evidence type="ECO:0000313" key="12">
    <source>
        <dbReference type="EMBL" id="QPT41078.1"/>
    </source>
</evidence>
<comment type="similarity">
    <text evidence="10">Belongs to the TatA/E family.</text>
</comment>
<keyword evidence="7 10" id="KW-1133">Transmembrane helix</keyword>
<dbReference type="STRING" id="1122619.GCA_000373745_02474"/>
<evidence type="ECO:0000256" key="1">
    <source>
        <dbReference type="ARBA" id="ARBA00004162"/>
    </source>
</evidence>
<keyword evidence="8 10" id="KW-0811">Translocation</keyword>
<evidence type="ECO:0000256" key="10">
    <source>
        <dbReference type="HAMAP-Rule" id="MF_00236"/>
    </source>
</evidence>
<feature type="transmembrane region" description="Helical" evidence="10">
    <location>
        <begin position="6"/>
        <end position="22"/>
    </location>
</feature>
<evidence type="ECO:0000256" key="2">
    <source>
        <dbReference type="ARBA" id="ARBA00022448"/>
    </source>
</evidence>
<dbReference type="Proteomes" id="UP000254603">
    <property type="component" value="Unassembled WGS sequence"/>
</dbReference>
<dbReference type="InterPro" id="IPR006312">
    <property type="entry name" value="TatA/E"/>
</dbReference>
<dbReference type="InterPro" id="IPR003369">
    <property type="entry name" value="TatA/B/E"/>
</dbReference>
<evidence type="ECO:0000256" key="11">
    <source>
        <dbReference type="SAM" id="MobiDB-lite"/>
    </source>
</evidence>
<protein>
    <recommendedName>
        <fullName evidence="10">Sec-independent protein translocase protein TatA</fullName>
    </recommendedName>
</protein>
<evidence type="ECO:0000256" key="3">
    <source>
        <dbReference type="ARBA" id="ARBA00022475"/>
    </source>
</evidence>
<organism evidence="13 14">
    <name type="scientific">Oligella ureolytica</name>
    <dbReference type="NCBI Taxonomy" id="90244"/>
    <lineage>
        <taxon>Bacteria</taxon>
        <taxon>Pseudomonadati</taxon>
        <taxon>Pseudomonadota</taxon>
        <taxon>Betaproteobacteria</taxon>
        <taxon>Burkholderiales</taxon>
        <taxon>Alcaligenaceae</taxon>
        <taxon>Oligella</taxon>
    </lineage>
</organism>
<evidence type="ECO:0000256" key="5">
    <source>
        <dbReference type="ARBA" id="ARBA00022692"/>
    </source>
</evidence>
<dbReference type="NCBIfam" id="NF002813">
    <property type="entry name" value="PRK02958.1"/>
    <property type="match status" value="1"/>
</dbReference>
<reference evidence="12 15" key="2">
    <citation type="submission" date="2020-12" db="EMBL/GenBank/DDBJ databases">
        <title>FDA dAtabase for Regulatory Grade micrObial Sequences (FDA-ARGOS): Supporting development and validation of Infectious Disease Dx tests.</title>
        <authorList>
            <person name="Sproer C."/>
            <person name="Gronow S."/>
            <person name="Severitt S."/>
            <person name="Schroder I."/>
            <person name="Tallon L."/>
            <person name="Sadzewicz L."/>
            <person name="Zhao X."/>
            <person name="Boylan J."/>
            <person name="Ott S."/>
            <person name="Bowen H."/>
            <person name="Vavikolanu K."/>
            <person name="Mehta A."/>
            <person name="Aluvathingal J."/>
            <person name="Nadendla S."/>
            <person name="Lowell S."/>
            <person name="Myers T."/>
            <person name="Yan Y."/>
            <person name="Sichtig H."/>
        </authorList>
    </citation>
    <scope>NUCLEOTIDE SEQUENCE [LARGE SCALE GENOMIC DNA]</scope>
    <source>
        <strain evidence="12 15">FDAARGOS_872</strain>
    </source>
</reference>
<dbReference type="HAMAP" id="MF_00236">
    <property type="entry name" value="TatA_E"/>
    <property type="match status" value="1"/>
</dbReference>
<keyword evidence="3 10" id="KW-1003">Cell membrane</keyword>
<evidence type="ECO:0000313" key="14">
    <source>
        <dbReference type="Proteomes" id="UP000254603"/>
    </source>
</evidence>
<accession>A0A378XGF1</accession>
<keyword evidence="6 10" id="KW-0653">Protein transport</keyword>
<comment type="function">
    <text evidence="10">Part of the twin-arginine translocation (Tat) system that transports large folded proteins containing a characteristic twin-arginine motif in their signal peptide across membranes. TatA could form the protein-conducting channel of the Tat system.</text>
</comment>